<sequence>MFSDLVTGDGLLDKTKVLEWEALYKGMGGKTVERFTIRTDKGVASYIFKPLNNREAVGREAWVHRSLLPHLPRIAVPKLLASAPHHDPDRYWTIFEDLGPLEHQLSENEVVQAASLIPCWHQLPLSLIPRSLTGNKPLYRDILRHVHRNREQAESLLLRLGMPPKWISPLRQIILGAEQTVDSETVVSHGDFHRGNIAVAGGEIVILDWEHAHRNSPFWDLYNLLDLTHPVFRRQTSDALRQSALNAYIASRRRLGWEEPPGFIRSYYEYAAVHSVWMLLLIQDDLQRDVWEPSDLLQAQAETLASLEDCVRCLLQ</sequence>
<reference evidence="2 3" key="1">
    <citation type="submission" date="2021-04" db="EMBL/GenBank/DDBJ databases">
        <authorList>
            <person name="Rakotoarivonina H."/>
        </authorList>
    </citation>
    <scope>NUCLEOTIDE SEQUENCE [LARGE SCALE GENOMIC DNA]</scope>
    <source>
        <strain evidence="2 3">XE</strain>
    </source>
</reference>
<organism evidence="2 3">
    <name type="scientific">Thermobacillus xylanilyticus</name>
    <dbReference type="NCBI Taxonomy" id="76633"/>
    <lineage>
        <taxon>Bacteria</taxon>
        <taxon>Bacillati</taxon>
        <taxon>Bacillota</taxon>
        <taxon>Bacilli</taxon>
        <taxon>Bacillales</taxon>
        <taxon>Paenibacillaceae</taxon>
        <taxon>Thermobacillus</taxon>
    </lineage>
</organism>
<accession>A0ABN7RGZ8</accession>
<comment type="caution">
    <text evidence="2">The sequence shown here is derived from an EMBL/GenBank/DDBJ whole genome shotgun (WGS) entry which is preliminary data.</text>
</comment>
<protein>
    <submittedName>
        <fullName evidence="2">Protein licA</fullName>
    </submittedName>
</protein>
<dbReference type="InterPro" id="IPR002575">
    <property type="entry name" value="Aminoglycoside_PTrfase"/>
</dbReference>
<name>A0ABN7RGZ8_THEXY</name>
<dbReference type="Pfam" id="PF01636">
    <property type="entry name" value="APH"/>
    <property type="match status" value="1"/>
</dbReference>
<keyword evidence="3" id="KW-1185">Reference proteome</keyword>
<evidence type="ECO:0000313" key="3">
    <source>
        <dbReference type="Proteomes" id="UP000681526"/>
    </source>
</evidence>
<evidence type="ECO:0000313" key="2">
    <source>
        <dbReference type="EMBL" id="CAG5077215.1"/>
    </source>
</evidence>
<dbReference type="Proteomes" id="UP000681526">
    <property type="component" value="Unassembled WGS sequence"/>
</dbReference>
<dbReference type="EMBL" id="CAJRAY010000005">
    <property type="protein sequence ID" value="CAG5077215.1"/>
    <property type="molecule type" value="Genomic_DNA"/>
</dbReference>
<proteinExistence type="predicted"/>
<gene>
    <name evidence="2" type="primary">txxe 157-licA1</name>
    <name evidence="2" type="ORF">TXXE_01295</name>
</gene>
<feature type="domain" description="Aminoglycoside phosphotransferase" evidence="1">
    <location>
        <begin position="37"/>
        <end position="254"/>
    </location>
</feature>
<dbReference type="Gene3D" id="3.90.1200.10">
    <property type="match status" value="1"/>
</dbReference>
<dbReference type="InterPro" id="IPR011009">
    <property type="entry name" value="Kinase-like_dom_sf"/>
</dbReference>
<evidence type="ECO:0000259" key="1">
    <source>
        <dbReference type="Pfam" id="PF01636"/>
    </source>
</evidence>
<dbReference type="SUPFAM" id="SSF56112">
    <property type="entry name" value="Protein kinase-like (PK-like)"/>
    <property type="match status" value="1"/>
</dbReference>